<evidence type="ECO:0000313" key="3">
    <source>
        <dbReference type="EMBL" id="AHH17352.1"/>
    </source>
</evidence>
<dbReference type="InterPro" id="IPR000944">
    <property type="entry name" value="Tscrpt_reg_Rrf2"/>
</dbReference>
<dbReference type="EMBL" id="CP006850">
    <property type="protein sequence ID" value="AHH17352.1"/>
    <property type="molecule type" value="Genomic_DNA"/>
</dbReference>
<dbReference type="PANTHER" id="PTHR33221">
    <property type="entry name" value="WINGED HELIX-TURN-HELIX TRANSCRIPTIONAL REGULATOR, RRF2 FAMILY"/>
    <property type="match status" value="1"/>
</dbReference>
<dbReference type="OrthoDB" id="9795923at2"/>
<dbReference type="SUPFAM" id="SSF46785">
    <property type="entry name" value="Winged helix' DNA-binding domain"/>
    <property type="match status" value="1"/>
</dbReference>
<dbReference type="PATRIC" id="fig|1415166.3.peg.2617"/>
<dbReference type="KEGG" id="nno:NONO_c25570"/>
<gene>
    <name evidence="3" type="ORF">NONO_c25570</name>
</gene>
<dbReference type="RefSeq" id="WP_025348828.1">
    <property type="nucleotide sequence ID" value="NZ_CP006850.1"/>
</dbReference>
<accession>W5TDS2</accession>
<dbReference type="Pfam" id="PF02082">
    <property type="entry name" value="Rrf2"/>
    <property type="match status" value="1"/>
</dbReference>
<dbReference type="PROSITE" id="PS01332">
    <property type="entry name" value="HTH_RRF2_1"/>
    <property type="match status" value="1"/>
</dbReference>
<sequence length="156" mass="16841">MQLSRFTDLGLRAMMRLAVSSGAEERVTAKLIARQVNASEHYVAKAVTKLSDLGLVASQRGRAGGIFLTDAGRAATVGQIVRGLEGSAEVVDCVGDHPCPLAGACRLRRILAQAQESFYLELDRYTLRDLVDRRTQQLLHLSASPELPFGGHPGDI</sequence>
<dbReference type="InterPro" id="IPR030489">
    <property type="entry name" value="TR_Rrf2-type_CS"/>
</dbReference>
<dbReference type="PANTHER" id="PTHR33221:SF4">
    <property type="entry name" value="HTH-TYPE TRANSCRIPTIONAL REPRESSOR NSRR"/>
    <property type="match status" value="1"/>
</dbReference>
<keyword evidence="1" id="KW-0238">DNA-binding</keyword>
<comment type="cofactor">
    <cofactor evidence="2">
        <name>[2Fe-2S] cluster</name>
        <dbReference type="ChEBI" id="CHEBI:190135"/>
    </cofactor>
</comment>
<dbReference type="GO" id="GO:0005829">
    <property type="term" value="C:cytosol"/>
    <property type="evidence" value="ECO:0007669"/>
    <property type="project" value="TreeGrafter"/>
</dbReference>
<evidence type="ECO:0000313" key="4">
    <source>
        <dbReference type="Proteomes" id="UP000019150"/>
    </source>
</evidence>
<keyword evidence="4" id="KW-1185">Reference proteome</keyword>
<dbReference type="InterPro" id="IPR036388">
    <property type="entry name" value="WH-like_DNA-bd_sf"/>
</dbReference>
<dbReference type="GO" id="GO:0003677">
    <property type="term" value="F:DNA binding"/>
    <property type="evidence" value="ECO:0007669"/>
    <property type="project" value="UniProtKB-KW"/>
</dbReference>
<dbReference type="GO" id="GO:0003700">
    <property type="term" value="F:DNA-binding transcription factor activity"/>
    <property type="evidence" value="ECO:0007669"/>
    <property type="project" value="TreeGrafter"/>
</dbReference>
<dbReference type="eggNOG" id="COG1959">
    <property type="taxonomic scope" value="Bacteria"/>
</dbReference>
<dbReference type="HOGENOM" id="CLU_107144_2_0_11"/>
<protein>
    <submittedName>
        <fullName evidence="3">Transcriptional regulator, BadM/Rrf2 family</fullName>
    </submittedName>
</protein>
<reference evidence="3 4" key="1">
    <citation type="journal article" date="2014" name="Appl. Environ. Microbiol.">
        <title>Insights into the Microbial Degradation of Rubber and Gutta-Percha by Analysis of the Complete Genome of Nocardia nova SH22a.</title>
        <authorList>
            <person name="Luo Q."/>
            <person name="Hiessl S."/>
            <person name="Poehlein A."/>
            <person name="Daniel R."/>
            <person name="Steinbuchel A."/>
        </authorList>
    </citation>
    <scope>NUCLEOTIDE SEQUENCE [LARGE SCALE GENOMIC DNA]</scope>
    <source>
        <strain evidence="3">SH22a</strain>
    </source>
</reference>
<evidence type="ECO:0000256" key="2">
    <source>
        <dbReference type="ARBA" id="ARBA00034078"/>
    </source>
</evidence>
<name>W5TDS2_9NOCA</name>
<dbReference type="Gene3D" id="1.10.10.10">
    <property type="entry name" value="Winged helix-like DNA-binding domain superfamily/Winged helix DNA-binding domain"/>
    <property type="match status" value="1"/>
</dbReference>
<dbReference type="InterPro" id="IPR036390">
    <property type="entry name" value="WH_DNA-bd_sf"/>
</dbReference>
<proteinExistence type="predicted"/>
<dbReference type="Proteomes" id="UP000019150">
    <property type="component" value="Chromosome"/>
</dbReference>
<dbReference type="PROSITE" id="PS51197">
    <property type="entry name" value="HTH_RRF2_2"/>
    <property type="match status" value="1"/>
</dbReference>
<dbReference type="NCBIfam" id="TIGR00738">
    <property type="entry name" value="rrf2_super"/>
    <property type="match status" value="1"/>
</dbReference>
<evidence type="ECO:0000256" key="1">
    <source>
        <dbReference type="ARBA" id="ARBA00023125"/>
    </source>
</evidence>
<dbReference type="AlphaFoldDB" id="W5TDS2"/>
<organism evidence="3 4">
    <name type="scientific">Nocardia nova SH22a</name>
    <dbReference type="NCBI Taxonomy" id="1415166"/>
    <lineage>
        <taxon>Bacteria</taxon>
        <taxon>Bacillati</taxon>
        <taxon>Actinomycetota</taxon>
        <taxon>Actinomycetes</taxon>
        <taxon>Mycobacteriales</taxon>
        <taxon>Nocardiaceae</taxon>
        <taxon>Nocardia</taxon>
    </lineage>
</organism>
<dbReference type="STRING" id="1415166.NONO_c25570"/>